<accession>A0A1U7YXF6</accession>
<reference evidence="2" key="1">
    <citation type="submission" date="2025-08" db="UniProtKB">
        <authorList>
            <consortium name="RefSeq"/>
        </authorList>
    </citation>
    <scope>IDENTIFICATION</scope>
</reference>
<sequence>MGNLTSRIPSSSSFKFLIFNLNRFSGGHTSVNFQGKSPASDHPVEIPPHSTPTPALIIPSNSSSSPSTLWRTQMVISPILVAGLLTLHHNRVEGNLFTSNPELFNTLSASASFAFMGTVVGVSVRRFHTRVSNFALVCAHTSLVVSFFLLTGVFLARNPRAILLGNWPSTMKQVMAREVKMM</sequence>
<evidence type="ECO:0000313" key="2">
    <source>
        <dbReference type="RefSeq" id="XP_010244172.1"/>
    </source>
</evidence>
<gene>
    <name evidence="2" type="primary">LOC104588063</name>
</gene>
<dbReference type="GeneID" id="104588063"/>
<dbReference type="KEGG" id="nnu:104588063"/>
<dbReference type="RefSeq" id="XP_010244172.1">
    <property type="nucleotide sequence ID" value="XM_010245870.2"/>
</dbReference>
<name>A0A1U7YXF6_NELNU</name>
<proteinExistence type="predicted"/>
<dbReference type="AlphaFoldDB" id="A0A1U7YXF6"/>
<organism evidence="1 2">
    <name type="scientific">Nelumbo nucifera</name>
    <name type="common">Sacred lotus</name>
    <dbReference type="NCBI Taxonomy" id="4432"/>
    <lineage>
        <taxon>Eukaryota</taxon>
        <taxon>Viridiplantae</taxon>
        <taxon>Streptophyta</taxon>
        <taxon>Embryophyta</taxon>
        <taxon>Tracheophyta</taxon>
        <taxon>Spermatophyta</taxon>
        <taxon>Magnoliopsida</taxon>
        <taxon>Proteales</taxon>
        <taxon>Nelumbonaceae</taxon>
        <taxon>Nelumbo</taxon>
    </lineage>
</organism>
<dbReference type="Proteomes" id="UP000189703">
    <property type="component" value="Unplaced"/>
</dbReference>
<evidence type="ECO:0000313" key="1">
    <source>
        <dbReference type="Proteomes" id="UP000189703"/>
    </source>
</evidence>
<protein>
    <submittedName>
        <fullName evidence="2">Uncharacterized protein LOC104588063</fullName>
    </submittedName>
</protein>
<keyword evidence="1" id="KW-1185">Reference proteome</keyword>